<evidence type="ECO:0000313" key="2">
    <source>
        <dbReference type="Proteomes" id="UP000225135"/>
    </source>
</evidence>
<dbReference type="Proteomes" id="UP000225135">
    <property type="component" value="Unassembled WGS sequence"/>
</dbReference>
<sequence>MMKDPLNNLIDFMKDFLTLLITLLHPELFTRKMLCKLLICRLDEIVYQFTDILSLVRKSLLKNVDSFRYPNITHITNIKK</sequence>
<organism evidence="1 2">
    <name type="scientific">Bacillus cereus</name>
    <dbReference type="NCBI Taxonomy" id="1396"/>
    <lineage>
        <taxon>Bacteria</taxon>
        <taxon>Bacillati</taxon>
        <taxon>Bacillota</taxon>
        <taxon>Bacilli</taxon>
        <taxon>Bacillales</taxon>
        <taxon>Bacillaceae</taxon>
        <taxon>Bacillus</taxon>
        <taxon>Bacillus cereus group</taxon>
    </lineage>
</organism>
<gene>
    <name evidence="1" type="ORF">COI69_32500</name>
</gene>
<reference evidence="1 2" key="1">
    <citation type="submission" date="2017-09" db="EMBL/GenBank/DDBJ databases">
        <title>Large-scale bioinformatics analysis of Bacillus genomes uncovers conserved roles of natural products in bacterial physiology.</title>
        <authorList>
            <consortium name="Agbiome Team Llc"/>
            <person name="Bleich R.M."/>
            <person name="Grubbs K.J."/>
            <person name="Santa Maria K.C."/>
            <person name="Allen S.E."/>
            <person name="Farag S."/>
            <person name="Shank E.A."/>
            <person name="Bowers A."/>
        </authorList>
    </citation>
    <scope>NUCLEOTIDE SEQUENCE [LARGE SCALE GENOMIC DNA]</scope>
    <source>
        <strain evidence="1 2">AFS029792</strain>
    </source>
</reference>
<proteinExistence type="predicted"/>
<accession>A0A9X7HJD2</accession>
<comment type="caution">
    <text evidence="1">The sequence shown here is derived from an EMBL/GenBank/DDBJ whole genome shotgun (WGS) entry which is preliminary data.</text>
</comment>
<dbReference type="EMBL" id="NUUR01000162">
    <property type="protein sequence ID" value="PHG72125.1"/>
    <property type="molecule type" value="Genomic_DNA"/>
</dbReference>
<evidence type="ECO:0000313" key="1">
    <source>
        <dbReference type="EMBL" id="PHG72125.1"/>
    </source>
</evidence>
<dbReference type="AlphaFoldDB" id="A0A9X7HJD2"/>
<name>A0A9X7HJD2_BACCE</name>
<protein>
    <submittedName>
        <fullName evidence="1">Uncharacterized protein</fullName>
    </submittedName>
</protein>